<dbReference type="Proteomes" id="UP001153321">
    <property type="component" value="Chromosome 14"/>
</dbReference>
<feature type="region of interest" description="Disordered" evidence="1">
    <location>
        <begin position="633"/>
        <end position="668"/>
    </location>
</feature>
<protein>
    <submittedName>
        <fullName evidence="2">Uncharacterized protein</fullName>
    </submittedName>
</protein>
<dbReference type="AlphaFoldDB" id="A0A9P0MX78"/>
<sequence>MKRNQQFVEEPTMSDKTLLLNVEDLINTAFGTADRNVVNFKMIQAVLHILARQMRLLEQDVEIKVDEFGLAGKPLEAYASEAGLNETKKAKRGRRKAKRDGDRMEDGGTIGRSYDEDEEYDDRDYDRSRDRGGGKARGRRKDDDRDGERGSSRGRDRDYDEDEERGGSRGRDRDYDEDGERGGSRGRDRDDDRGGEREGSRGRDRDDDRGGERGGKIEMMAGVEREGVVVAEIEMVTGVEREGVVVAEMEMMTGAERGGVVVAEIEMMTGAEREGVVVAEIEMMTGAEREGVVVEGIEMMTGAEREGVVVEGIEMMTGAEREGVIVAEVEGQIVVEIKEAGVTEIGVVSVVVLKIEVGIVVEKQKVEVEEKEEEGEEEEVGEQAAEMNMQMERETVVVLKIEEEIVVETGVVVEMLTEKVVVEKEVETQVEIREEARSEEEIEKTLVVDRKVKRKTTRKVNEKRVGTEEDEGKRDMAVKGLAGEGVAVGEQVVARGEGQWVLKVSAVVAHWTAGQPVLKKEQKRKELWEKDALQLTARVSAAERGLTQMAGLLTQLAATGALPAEMASRIGEVGSEFKRFSKSTPEVARQPVSGQGPGQAPFVGPLPGQATGQWQGQDPGQFAEQLPGQIPGSGQGMPVSTGARKMPPGSRVPPSSTTGTQGVGQGGVGHGPYSSDTGGQAFTTQPSHGVRAESTATGMLPWEPGAGAPESVSTSFRKSVAIDPGTGMPRRGDGTGIRPSMGGRASDASYKAVTHAEMEDVLLIIKDDFKKTINTMTARATHSADVAMASFQEQMAQVRTELKEGLDRLEQATTNAESAALLDLTDRYQGLVIELEHTLHTHQGLTTLQQQLSDELRADISRLTGLLHETDFMHARLELDNRLMHCYEKFTKQDMVWLTALKDLSAVAETKAEIIQLMVLKDSATMELKNIQAKLRQLYIMLGEPKAAVLMRKLAKGAACGACLTPALMELTEPKYGKPFAMPQFRPPPIGEEEPCLTKLKPLVPADTRSHVCRRWAGGSHTLVSEHVSHERAAPPALHGPPTKRYAGYGTDGRLYMLEEELQPCLECNQLDAKEPGQVIPIEPKPSPNVGAGDQIVAAVEPQKEKEEDKKNEEKENEKEKQGENEGDACIMVAGFVVPTEDLRLLVDVTSEAMAVVVSARLHDVTELVSHYRRAGAVASGDAGTIQVYC</sequence>
<feature type="compositionally biased region" description="Basic and acidic residues" evidence="1">
    <location>
        <begin position="140"/>
        <end position="158"/>
    </location>
</feature>
<feature type="region of interest" description="Disordered" evidence="1">
    <location>
        <begin position="720"/>
        <end position="745"/>
    </location>
</feature>
<evidence type="ECO:0000313" key="3">
    <source>
        <dbReference type="Proteomes" id="UP001153321"/>
    </source>
</evidence>
<evidence type="ECO:0000313" key="2">
    <source>
        <dbReference type="EMBL" id="CAH1636701.1"/>
    </source>
</evidence>
<reference evidence="2" key="1">
    <citation type="submission" date="2022-02" db="EMBL/GenBank/DDBJ databases">
        <authorList>
            <person name="King R."/>
        </authorList>
    </citation>
    <scope>NUCLEOTIDE SEQUENCE</scope>
</reference>
<keyword evidence="3" id="KW-1185">Reference proteome</keyword>
<feature type="compositionally biased region" description="Basic and acidic residues" evidence="1">
    <location>
        <begin position="1102"/>
        <end position="1124"/>
    </location>
</feature>
<evidence type="ECO:0000256" key="1">
    <source>
        <dbReference type="SAM" id="MobiDB-lite"/>
    </source>
</evidence>
<dbReference type="EMBL" id="LR824545">
    <property type="protein sequence ID" value="CAH1636701.1"/>
    <property type="molecule type" value="Genomic_DNA"/>
</dbReference>
<feature type="compositionally biased region" description="Basic and acidic residues" evidence="1">
    <location>
        <begin position="165"/>
        <end position="216"/>
    </location>
</feature>
<feature type="region of interest" description="Disordered" evidence="1">
    <location>
        <begin position="86"/>
        <end position="218"/>
    </location>
</feature>
<name>A0A9P0MX78_SPOLI</name>
<proteinExistence type="predicted"/>
<accession>A0A9P0MX78</accession>
<organism evidence="2 3">
    <name type="scientific">Spodoptera littoralis</name>
    <name type="common">Egyptian cotton leafworm</name>
    <dbReference type="NCBI Taxonomy" id="7109"/>
    <lineage>
        <taxon>Eukaryota</taxon>
        <taxon>Metazoa</taxon>
        <taxon>Ecdysozoa</taxon>
        <taxon>Arthropoda</taxon>
        <taxon>Hexapoda</taxon>
        <taxon>Insecta</taxon>
        <taxon>Pterygota</taxon>
        <taxon>Neoptera</taxon>
        <taxon>Endopterygota</taxon>
        <taxon>Lepidoptera</taxon>
        <taxon>Glossata</taxon>
        <taxon>Ditrysia</taxon>
        <taxon>Noctuoidea</taxon>
        <taxon>Noctuidae</taxon>
        <taxon>Amphipyrinae</taxon>
        <taxon>Spodoptera</taxon>
    </lineage>
</organism>
<feature type="compositionally biased region" description="Basic and acidic residues" evidence="1">
    <location>
        <begin position="124"/>
        <end position="133"/>
    </location>
</feature>
<feature type="compositionally biased region" description="Basic residues" evidence="1">
    <location>
        <begin position="89"/>
        <end position="98"/>
    </location>
</feature>
<gene>
    <name evidence="2" type="ORF">SPLIT_LOCUS2063</name>
</gene>
<feature type="region of interest" description="Disordered" evidence="1">
    <location>
        <begin position="1100"/>
        <end position="1126"/>
    </location>
</feature>